<reference evidence="2" key="1">
    <citation type="journal article" date="2019" name="Int. J. Syst. Evol. Microbiol.">
        <title>The Global Catalogue of Microorganisms (GCM) 10K type strain sequencing project: providing services to taxonomists for standard genome sequencing and annotation.</title>
        <authorList>
            <consortium name="The Broad Institute Genomics Platform"/>
            <consortium name="The Broad Institute Genome Sequencing Center for Infectious Disease"/>
            <person name="Wu L."/>
            <person name="Ma J."/>
        </authorList>
    </citation>
    <scope>NUCLEOTIDE SEQUENCE [LARGE SCALE GENOMIC DNA]</scope>
    <source>
        <strain evidence="2">CGMCC 4.1469</strain>
    </source>
</reference>
<dbReference type="Proteomes" id="UP001596067">
    <property type="component" value="Unassembled WGS sequence"/>
</dbReference>
<proteinExistence type="predicted"/>
<protein>
    <recommendedName>
        <fullName evidence="3">Restriction endonuclease</fullName>
    </recommendedName>
</protein>
<sequence length="312" mass="33567">MSLTSELRRPDSPISKFFARELPEAAELAARYGRWAEQLRKPLRPRTRGEIDWPMLGHTIDHRIRVSSGSPYGPPIRSGVNLSGLSGLAALHDGAGQAPAVSGAIRQAGQQMLEELTARTSTPPPLDLSGTDGERLIRLCHLASHFEVIFRSGTLQGVLADATADTTLESLLASVPEYAIADIRAQLRLAADPEALGWLAGREAACGPEFPGSDHVGGADADVIVDGELIDCKATVKPTNLGVREIYQLAGYLLLDYDDRYRIRVLSLYLSRQGALIGWSVPEFLAVLGATKQLAELRQALADELTTAAARA</sequence>
<accession>A0ABW1F494</accession>
<dbReference type="EMBL" id="JBHSOD010000044">
    <property type="protein sequence ID" value="MFC5888755.1"/>
    <property type="molecule type" value="Genomic_DNA"/>
</dbReference>
<evidence type="ECO:0008006" key="3">
    <source>
        <dbReference type="Google" id="ProtNLM"/>
    </source>
</evidence>
<evidence type="ECO:0000313" key="1">
    <source>
        <dbReference type="EMBL" id="MFC5888755.1"/>
    </source>
</evidence>
<keyword evidence="2" id="KW-1185">Reference proteome</keyword>
<name>A0ABW1F494_9ACTN</name>
<dbReference type="RefSeq" id="WP_345330295.1">
    <property type="nucleotide sequence ID" value="NZ_BAAAVH010000111.1"/>
</dbReference>
<evidence type="ECO:0000313" key="2">
    <source>
        <dbReference type="Proteomes" id="UP001596067"/>
    </source>
</evidence>
<comment type="caution">
    <text evidence="1">The sequence shown here is derived from an EMBL/GenBank/DDBJ whole genome shotgun (WGS) entry which is preliminary data.</text>
</comment>
<organism evidence="1 2">
    <name type="scientific">Kitasatospora aburaviensis</name>
    <dbReference type="NCBI Taxonomy" id="67265"/>
    <lineage>
        <taxon>Bacteria</taxon>
        <taxon>Bacillati</taxon>
        <taxon>Actinomycetota</taxon>
        <taxon>Actinomycetes</taxon>
        <taxon>Kitasatosporales</taxon>
        <taxon>Streptomycetaceae</taxon>
        <taxon>Kitasatospora</taxon>
    </lineage>
</organism>
<gene>
    <name evidence="1" type="ORF">ACFP0N_27685</name>
</gene>